<dbReference type="SUPFAM" id="SSF50156">
    <property type="entry name" value="PDZ domain-like"/>
    <property type="match status" value="7"/>
</dbReference>
<dbReference type="InterPro" id="IPR001478">
    <property type="entry name" value="PDZ"/>
</dbReference>
<keyword evidence="1" id="KW-0677">Repeat</keyword>
<dbReference type="PANTHER" id="PTHR14191">
    <property type="entry name" value="PDZ DOMAIN CONTAINING PROTEIN"/>
    <property type="match status" value="1"/>
</dbReference>
<feature type="domain" description="PDZ" evidence="3">
    <location>
        <begin position="740"/>
        <end position="794"/>
    </location>
</feature>
<feature type="compositionally biased region" description="Pro residues" evidence="2">
    <location>
        <begin position="586"/>
        <end position="630"/>
    </location>
</feature>
<dbReference type="InterPro" id="IPR036034">
    <property type="entry name" value="PDZ_sf"/>
</dbReference>
<dbReference type="Gene3D" id="2.30.42.10">
    <property type="match status" value="7"/>
</dbReference>
<feature type="domain" description="PDZ" evidence="3">
    <location>
        <begin position="17"/>
        <end position="104"/>
    </location>
</feature>
<dbReference type="Pfam" id="PF00595">
    <property type="entry name" value="PDZ"/>
    <property type="match status" value="7"/>
</dbReference>
<feature type="region of interest" description="Disordered" evidence="2">
    <location>
        <begin position="851"/>
        <end position="877"/>
    </location>
</feature>
<gene>
    <name evidence="4" type="ORF">IZO911_LOCUS615</name>
    <name evidence="5" type="ORF">KXQ929_LOCUS4680</name>
</gene>
<dbReference type="Proteomes" id="UP000663868">
    <property type="component" value="Unassembled WGS sequence"/>
</dbReference>
<feature type="compositionally biased region" description="Polar residues" evidence="2">
    <location>
        <begin position="290"/>
        <end position="305"/>
    </location>
</feature>
<evidence type="ECO:0000313" key="5">
    <source>
        <dbReference type="EMBL" id="CAF3592110.1"/>
    </source>
</evidence>
<sequence>MSTPDPRAKMRTVKFRLCKIRKWPDYTGLGFSLLGNSQEPPFLVGLVESNSPAAAGGLRISDVIIEVNKKDMTKAKAKYADLTGAIQKARDSKGTIDLLVVEKRWYDQLIKEKTKFDPKLATTIETPPTMPPDYKSFPQNTPRTCEIRLAKDNEPLGFEVVNGDGDIGMFIQDVNQNSVASREGLRKSDRIIEVNDEFVDDQPSKDIMEQMKIAKSNLYVKLYVLDTKTYKNFKQNNTPLASSHQPASDSSSKHIRPVQTTKLDDYDDDDDDDSDNNGNAADRYRPTAPTPSVNGRRSPTRSEVPSTPVGLAALAKNNPLQAAANSIPNSRLYQVRRTPGESFGFSVNSKQPGPYPHMITNIARGSPAEKYGLREDDYILTVNNRDVSKVGAADFNPFLRSAFEESDARNQPLSIEVINKDAMTPVPPYDTPYVPKPPSTITRQSSKASTIVNETYPEMRLCQIKSGPQSQEIGFDINQLPGKRGRNGGFQIQNLKPNSPAALTKIHNNDYIIEVNGENIENDDYESVRDNITDNYDSNNQIELLVIDHDGYQWYKTRNYPIDPSSRKANCVRYTTPSSPSRPITRPSPPPSPRPSRRPSPPPSPRPSRRPSPPPSTRPSRRPSPPPSPTPSKATVISEIVKHTPTKTLSPEDKSNLSATNSHMNNQSSINANQQSSYNKHGSAGIHQLPNSSPLIDGSSPLVDGSSKYLSLSRGAVDVVSEKRVFRFCRLHIKPGQRCGFLLESGNNKHVVRKVEHGSPADKAGLHVNDCLLEVNNANVENKSSEEVDNLIQNVSRNGVVCLLVVPNDVKPLRIRSSKSVSALHDSRHYQDTTTSNETLNDIREYPSSFKRSQSASRLHGEHINRDPSFQPTDPLPRKCVLTRDSSFRGCGFRLSNEQNLDTPIVVEVLPNSPAKRSGLSEGDHILYIDTQNIQTFISFDDKIQAIQRAFQRNGQVELVTLTGPGYQILKQRGGYLESSVFDYHLSNTSHMKPRLCKLNLYNYEHDFGLKLHRENFLLTVKSVQKGLAADIFDINEGDIVLELNDQDTKYLSTTQVEQIIENSKHERTLKILVIDIDGYRYSAKHAIPINSHLSFVQTQDERNITKNKRSHGEPVYL</sequence>
<organism evidence="4 6">
    <name type="scientific">Adineta steineri</name>
    <dbReference type="NCBI Taxonomy" id="433720"/>
    <lineage>
        <taxon>Eukaryota</taxon>
        <taxon>Metazoa</taxon>
        <taxon>Spiralia</taxon>
        <taxon>Gnathifera</taxon>
        <taxon>Rotifera</taxon>
        <taxon>Eurotatoria</taxon>
        <taxon>Bdelloidea</taxon>
        <taxon>Adinetida</taxon>
        <taxon>Adinetidae</taxon>
        <taxon>Adineta</taxon>
    </lineage>
</organism>
<feature type="compositionally biased region" description="Acidic residues" evidence="2">
    <location>
        <begin position="265"/>
        <end position="275"/>
    </location>
</feature>
<feature type="domain" description="PDZ" evidence="3">
    <location>
        <begin position="998"/>
        <end position="1076"/>
    </location>
</feature>
<evidence type="ECO:0000313" key="6">
    <source>
        <dbReference type="Proteomes" id="UP000663860"/>
    </source>
</evidence>
<protein>
    <recommendedName>
        <fullName evidence="3">PDZ domain-containing protein</fullName>
    </recommendedName>
</protein>
<feature type="compositionally biased region" description="Low complexity" evidence="2">
    <location>
        <begin position="575"/>
        <end position="585"/>
    </location>
</feature>
<evidence type="ECO:0000259" key="3">
    <source>
        <dbReference type="PROSITE" id="PS50106"/>
    </source>
</evidence>
<evidence type="ECO:0000256" key="2">
    <source>
        <dbReference type="SAM" id="MobiDB-lite"/>
    </source>
</evidence>
<feature type="region of interest" description="Disordered" evidence="2">
    <location>
        <begin position="236"/>
        <end position="306"/>
    </location>
</feature>
<dbReference type="GO" id="GO:0072659">
    <property type="term" value="P:protein localization to plasma membrane"/>
    <property type="evidence" value="ECO:0007669"/>
    <property type="project" value="TreeGrafter"/>
</dbReference>
<reference evidence="4" key="1">
    <citation type="submission" date="2021-02" db="EMBL/GenBank/DDBJ databases">
        <authorList>
            <person name="Nowell W R."/>
        </authorList>
    </citation>
    <scope>NUCLEOTIDE SEQUENCE</scope>
</reference>
<dbReference type="GO" id="GO:0043495">
    <property type="term" value="F:protein-membrane adaptor activity"/>
    <property type="evidence" value="ECO:0007669"/>
    <property type="project" value="TreeGrafter"/>
</dbReference>
<dbReference type="GO" id="GO:0005102">
    <property type="term" value="F:signaling receptor binding"/>
    <property type="evidence" value="ECO:0007669"/>
    <property type="project" value="TreeGrafter"/>
</dbReference>
<feature type="domain" description="PDZ" evidence="3">
    <location>
        <begin position="146"/>
        <end position="226"/>
    </location>
</feature>
<comment type="caution">
    <text evidence="4">The sequence shown here is derived from an EMBL/GenBank/DDBJ whole genome shotgun (WGS) entry which is preliminary data.</text>
</comment>
<dbReference type="PROSITE" id="PS50106">
    <property type="entry name" value="PDZ"/>
    <property type="match status" value="7"/>
</dbReference>
<dbReference type="EMBL" id="CAJOBB010000163">
    <property type="protein sequence ID" value="CAF3592110.1"/>
    <property type="molecule type" value="Genomic_DNA"/>
</dbReference>
<accession>A0A813MG84</accession>
<dbReference type="EMBL" id="CAJNOE010000003">
    <property type="protein sequence ID" value="CAF0714268.1"/>
    <property type="molecule type" value="Genomic_DNA"/>
</dbReference>
<name>A0A813MG84_9BILA</name>
<dbReference type="GO" id="GO:0016324">
    <property type="term" value="C:apical plasma membrane"/>
    <property type="evidence" value="ECO:0007669"/>
    <property type="project" value="TreeGrafter"/>
</dbReference>
<feature type="domain" description="PDZ" evidence="3">
    <location>
        <begin position="332"/>
        <end position="402"/>
    </location>
</feature>
<dbReference type="Proteomes" id="UP000663860">
    <property type="component" value="Unassembled WGS sequence"/>
</dbReference>
<dbReference type="SMART" id="SM00228">
    <property type="entry name" value="PDZ"/>
    <property type="match status" value="7"/>
</dbReference>
<feature type="domain" description="PDZ" evidence="3">
    <location>
        <begin position="458"/>
        <end position="532"/>
    </location>
</feature>
<dbReference type="PANTHER" id="PTHR14191:SF27">
    <property type="entry name" value="MICROTUBULE ASSOCIATED SERINE_THREONINE KINASE FAMILY MEMBER 4"/>
    <property type="match status" value="1"/>
</dbReference>
<proteinExistence type="predicted"/>
<feature type="region of interest" description="Disordered" evidence="2">
    <location>
        <begin position="559"/>
        <end position="699"/>
    </location>
</feature>
<evidence type="ECO:0000313" key="4">
    <source>
        <dbReference type="EMBL" id="CAF0714268.1"/>
    </source>
</evidence>
<feature type="compositionally biased region" description="Low complexity" evidence="2">
    <location>
        <begin position="665"/>
        <end position="677"/>
    </location>
</feature>
<evidence type="ECO:0000256" key="1">
    <source>
        <dbReference type="ARBA" id="ARBA00022737"/>
    </source>
</evidence>
<dbReference type="InterPro" id="IPR051067">
    <property type="entry name" value="NHER"/>
</dbReference>
<feature type="domain" description="PDZ" evidence="3">
    <location>
        <begin position="879"/>
        <end position="950"/>
    </location>
</feature>
<dbReference type="AlphaFoldDB" id="A0A813MG84"/>